<keyword evidence="1" id="KW-0472">Membrane</keyword>
<evidence type="ECO:0000313" key="2">
    <source>
        <dbReference type="EMBL" id="MFD0916369.1"/>
    </source>
</evidence>
<proteinExistence type="predicted"/>
<dbReference type="Pfam" id="PF07386">
    <property type="entry name" value="DUF1499"/>
    <property type="match status" value="1"/>
</dbReference>
<keyword evidence="1" id="KW-0812">Transmembrane</keyword>
<dbReference type="RefSeq" id="WP_377212226.1">
    <property type="nucleotide sequence ID" value="NZ_JBHTJV010000005.1"/>
</dbReference>
<keyword evidence="3" id="KW-1185">Reference proteome</keyword>
<accession>A0ABW3FEL3</accession>
<keyword evidence="1" id="KW-1133">Transmembrane helix</keyword>
<comment type="caution">
    <text evidence="2">The sequence shown here is derived from an EMBL/GenBank/DDBJ whole genome shotgun (WGS) entry which is preliminary data.</text>
</comment>
<dbReference type="Proteomes" id="UP001597101">
    <property type="component" value="Unassembled WGS sequence"/>
</dbReference>
<evidence type="ECO:0000256" key="1">
    <source>
        <dbReference type="SAM" id="Phobius"/>
    </source>
</evidence>
<sequence>MIVLRLAKRIAVWSTTVVAVLALIAALGVMIMGWDSIWEKMAGPADQGPVNFATLTKTPKPNQALICPEGFCAAAEAKGQVDRQSPIYALSADQLKQELLRSLETENDLTRVDDESEENRMRFVQRTARLRFPDSIRVEIVPLSNGRSSIALYSQSQIGTSDLGVNAKRMNRWLKRLAQFEAKV</sequence>
<reference evidence="3" key="1">
    <citation type="journal article" date="2019" name="Int. J. Syst. Evol. Microbiol.">
        <title>The Global Catalogue of Microorganisms (GCM) 10K type strain sequencing project: providing services to taxonomists for standard genome sequencing and annotation.</title>
        <authorList>
            <consortium name="The Broad Institute Genomics Platform"/>
            <consortium name="The Broad Institute Genome Sequencing Center for Infectious Disease"/>
            <person name="Wu L."/>
            <person name="Ma J."/>
        </authorList>
    </citation>
    <scope>NUCLEOTIDE SEQUENCE [LARGE SCALE GENOMIC DNA]</scope>
    <source>
        <strain evidence="3">CCUG 60023</strain>
    </source>
</reference>
<dbReference type="InterPro" id="IPR010865">
    <property type="entry name" value="DUF1499"/>
</dbReference>
<protein>
    <submittedName>
        <fullName evidence="2">DUF1499 domain-containing protein</fullName>
    </submittedName>
</protein>
<dbReference type="EMBL" id="JBHTJV010000005">
    <property type="protein sequence ID" value="MFD0916369.1"/>
    <property type="molecule type" value="Genomic_DNA"/>
</dbReference>
<evidence type="ECO:0000313" key="3">
    <source>
        <dbReference type="Proteomes" id="UP001597101"/>
    </source>
</evidence>
<organism evidence="2 3">
    <name type="scientific">Pseudahrensia aquimaris</name>
    <dbReference type="NCBI Taxonomy" id="744461"/>
    <lineage>
        <taxon>Bacteria</taxon>
        <taxon>Pseudomonadati</taxon>
        <taxon>Pseudomonadota</taxon>
        <taxon>Alphaproteobacteria</taxon>
        <taxon>Hyphomicrobiales</taxon>
        <taxon>Ahrensiaceae</taxon>
        <taxon>Pseudahrensia</taxon>
    </lineage>
</organism>
<feature type="transmembrane region" description="Helical" evidence="1">
    <location>
        <begin position="12"/>
        <end position="34"/>
    </location>
</feature>
<gene>
    <name evidence="2" type="ORF">ACFQ14_08125</name>
</gene>
<name>A0ABW3FEL3_9HYPH</name>